<gene>
    <name evidence="1" type="primary">Acey_s0181.g863</name>
    <name evidence="1" type="synonym">Acey-Y54E10A.17</name>
    <name evidence="1" type="ORF">Y032_0181g863</name>
</gene>
<evidence type="ECO:0000313" key="1">
    <source>
        <dbReference type="EMBL" id="EYB93532.1"/>
    </source>
</evidence>
<proteinExistence type="predicted"/>
<dbReference type="EMBL" id="JARK01001517">
    <property type="protein sequence ID" value="EYB93532.1"/>
    <property type="molecule type" value="Genomic_DNA"/>
</dbReference>
<accession>A0A016ST69</accession>
<dbReference type="AlphaFoldDB" id="A0A016ST69"/>
<comment type="caution">
    <text evidence="1">The sequence shown here is derived from an EMBL/GenBank/DDBJ whole genome shotgun (WGS) entry which is preliminary data.</text>
</comment>
<keyword evidence="2" id="KW-1185">Reference proteome</keyword>
<organism evidence="1 2">
    <name type="scientific">Ancylostoma ceylanicum</name>
    <dbReference type="NCBI Taxonomy" id="53326"/>
    <lineage>
        <taxon>Eukaryota</taxon>
        <taxon>Metazoa</taxon>
        <taxon>Ecdysozoa</taxon>
        <taxon>Nematoda</taxon>
        <taxon>Chromadorea</taxon>
        <taxon>Rhabditida</taxon>
        <taxon>Rhabditina</taxon>
        <taxon>Rhabditomorpha</taxon>
        <taxon>Strongyloidea</taxon>
        <taxon>Ancylostomatidae</taxon>
        <taxon>Ancylostomatinae</taxon>
        <taxon>Ancylostoma</taxon>
    </lineage>
</organism>
<sequence length="87" mass="10090">MLTLFPKMFIESTKLFGFYSFVPSSNLGPNGQLQKHSSRPTSMMVCPQQCWQQFDNRNVLNNPVPQAAIYNNRQSSRFDGLYGYYRV</sequence>
<reference evidence="2" key="1">
    <citation type="journal article" date="2015" name="Nat. Genet.">
        <title>The genome and transcriptome of the zoonotic hookworm Ancylostoma ceylanicum identify infection-specific gene families.</title>
        <authorList>
            <person name="Schwarz E.M."/>
            <person name="Hu Y."/>
            <person name="Antoshechkin I."/>
            <person name="Miller M.M."/>
            <person name="Sternberg P.W."/>
            <person name="Aroian R.V."/>
        </authorList>
    </citation>
    <scope>NUCLEOTIDE SEQUENCE</scope>
    <source>
        <strain evidence="2">HY135</strain>
    </source>
</reference>
<dbReference type="Proteomes" id="UP000024635">
    <property type="component" value="Unassembled WGS sequence"/>
</dbReference>
<evidence type="ECO:0000313" key="2">
    <source>
        <dbReference type="Proteomes" id="UP000024635"/>
    </source>
</evidence>
<protein>
    <submittedName>
        <fullName evidence="1">Uncharacterized protein</fullName>
    </submittedName>
</protein>
<dbReference type="OrthoDB" id="5852222at2759"/>
<name>A0A016ST69_9BILA</name>